<sequence length="101" mass="10989">MFKFRMRFSVLFLAFVFLLNTVNIVVPFNVPPKGGLCFAAILGDCRRCECPRGRSCRKGKCSVRRRLTSASVNVAPPALAGSVAVHFFVLLSQVIVATSPG</sequence>
<dbReference type="AlphaFoldDB" id="A0A2A6CMY1"/>
<dbReference type="EnsemblMetazoa" id="PPA11979.1">
    <property type="protein sequence ID" value="PPA11979.1"/>
    <property type="gene ID" value="WBGene00101533"/>
</dbReference>
<dbReference type="Proteomes" id="UP000005239">
    <property type="component" value="Unassembled WGS sequence"/>
</dbReference>
<gene>
    <name evidence="1" type="primary">WBGene00101533</name>
</gene>
<reference evidence="2" key="1">
    <citation type="journal article" date="2008" name="Nat. Genet.">
        <title>The Pristionchus pacificus genome provides a unique perspective on nematode lifestyle and parasitism.</title>
        <authorList>
            <person name="Dieterich C."/>
            <person name="Clifton S.W."/>
            <person name="Schuster L.N."/>
            <person name="Chinwalla A."/>
            <person name="Delehaunty K."/>
            <person name="Dinkelacker I."/>
            <person name="Fulton L."/>
            <person name="Fulton R."/>
            <person name="Godfrey J."/>
            <person name="Minx P."/>
            <person name="Mitreva M."/>
            <person name="Roeseler W."/>
            <person name="Tian H."/>
            <person name="Witte H."/>
            <person name="Yang S.P."/>
            <person name="Wilson R.K."/>
            <person name="Sommer R.J."/>
        </authorList>
    </citation>
    <scope>NUCLEOTIDE SEQUENCE [LARGE SCALE GENOMIC DNA]</scope>
    <source>
        <strain evidence="2">PS312</strain>
    </source>
</reference>
<evidence type="ECO:0000313" key="1">
    <source>
        <dbReference type="EnsemblMetazoa" id="PPA11979.1"/>
    </source>
</evidence>
<proteinExistence type="predicted"/>
<protein>
    <submittedName>
        <fullName evidence="1">Uncharacterized protein</fullName>
    </submittedName>
</protein>
<keyword evidence="2" id="KW-1185">Reference proteome</keyword>
<organism evidence="1 2">
    <name type="scientific">Pristionchus pacificus</name>
    <name type="common">Parasitic nematode worm</name>
    <dbReference type="NCBI Taxonomy" id="54126"/>
    <lineage>
        <taxon>Eukaryota</taxon>
        <taxon>Metazoa</taxon>
        <taxon>Ecdysozoa</taxon>
        <taxon>Nematoda</taxon>
        <taxon>Chromadorea</taxon>
        <taxon>Rhabditida</taxon>
        <taxon>Rhabditina</taxon>
        <taxon>Diplogasteromorpha</taxon>
        <taxon>Diplogasteroidea</taxon>
        <taxon>Neodiplogasteridae</taxon>
        <taxon>Pristionchus</taxon>
    </lineage>
</organism>
<reference evidence="1" key="2">
    <citation type="submission" date="2022-06" db="UniProtKB">
        <authorList>
            <consortium name="EnsemblMetazoa"/>
        </authorList>
    </citation>
    <scope>IDENTIFICATION</scope>
    <source>
        <strain evidence="1">PS312</strain>
    </source>
</reference>
<accession>A0A8R1YDK5</accession>
<evidence type="ECO:0000313" key="2">
    <source>
        <dbReference type="Proteomes" id="UP000005239"/>
    </source>
</evidence>
<name>A0A2A6CMY1_PRIPA</name>
<accession>A0A2A6CMY1</accession>